<evidence type="ECO:0000256" key="7">
    <source>
        <dbReference type="SAM" id="MobiDB-lite"/>
    </source>
</evidence>
<dbReference type="PANTHER" id="PTHR35807:SF1">
    <property type="entry name" value="TRANSCRIPTIONAL REGULATOR REDD"/>
    <property type="match status" value="1"/>
</dbReference>
<sequence length="943" mass="101798">MIEIRVLGDVEARIDGQDVDLGHARQQTVFAALLADAGRPVPVEQLITRVWGQDPPPGARSSLYSYVSRLRTALSAAGDDAQVDRRAGGYVLTLGRDAAQVDLHRFRELAGLARAAAREEVALTLLQEGIDLWRADALGGLDSPWVDEVRHSWHLDRLRAQLDRNDLLLRQGRQAERLGELISLARLHPLDERVVAQLMLTLYREGRTAQALEQYDRTRRTLSEEMGTDPGPELKDLHLRILDADPGLEAPSPEPGTTHPRPDPPQSPTLPLPSQLPARPRHLTGRENERAVLDTLHAPDTASVAVVCGLGGVGKTSLALRWAHDNLARFPDGQLYVNLHGFSPSTPAASPRTVVHDFLIALGMDAKAIPTSAEAQAGLYRSLLAGKRMLLLLDNARDAEQVRPLMPGDSSCVVLITSRDRLSGLVATEGAQSLTLGPLTSADARQLLAARLGEDRTAAEPHAVEAIVTGCGRLPLALAIAAAGAAGSPHLPLSTIASRLLEGETRLDALDTGELDTSLRSVLDASHQALPAAAARLLGLLSLAPGQDIGLPATAALAGLTVARTCALLRRLESAHLVHQPAPGRHELHDLVRLHARERAQAEIPAPERHDALRDLIGFYVQTSAVAHRLLGPYEVPSSVAEAGTPGHQPHALALTDEAAALEWFTTERAWIPAAVRLAADRGLHREVWRLCWDGHLYFRRCGHVDDFLGLGRAGLDAATRMRDADAGTLTALMRRRLAYALLLAGRPGQEPLDHLAAAVHHFEATGDHVNLAHSHEVLTLASLLAQDEDATLQHAQRALELFRSAGERQWEAAALNNLGWCLARFGQYATARHHCQAALDSSRALGYTAGEAASLDSLGYVATRAGDHAAAVDHYREALRVHQAMKDTYEEANTLSGLAEAHAALGDHDSARTAWKAALALYRAQHRTDRVTTTQARLRATP</sequence>
<proteinExistence type="inferred from homology"/>
<evidence type="ECO:0000256" key="5">
    <source>
        <dbReference type="PROSITE-ProRule" id="PRU00339"/>
    </source>
</evidence>
<keyword evidence="2" id="KW-0805">Transcription regulation</keyword>
<dbReference type="InterPro" id="IPR036388">
    <property type="entry name" value="WH-like_DNA-bd_sf"/>
</dbReference>
<protein>
    <submittedName>
        <fullName evidence="9">Tetratricopeptide repeat protein</fullName>
    </submittedName>
</protein>
<dbReference type="Pfam" id="PF00486">
    <property type="entry name" value="Trans_reg_C"/>
    <property type="match status" value="1"/>
</dbReference>
<dbReference type="InterPro" id="IPR005158">
    <property type="entry name" value="BTAD"/>
</dbReference>
<dbReference type="InterPro" id="IPR016032">
    <property type="entry name" value="Sig_transdc_resp-reg_C-effctor"/>
</dbReference>
<comment type="caution">
    <text evidence="9">The sequence shown here is derived from an EMBL/GenBank/DDBJ whole genome shotgun (WGS) entry which is preliminary data.</text>
</comment>
<dbReference type="Pfam" id="PF13424">
    <property type="entry name" value="TPR_12"/>
    <property type="match status" value="1"/>
</dbReference>
<dbReference type="SUPFAM" id="SSF46894">
    <property type="entry name" value="C-terminal effector domain of the bipartite response regulators"/>
    <property type="match status" value="1"/>
</dbReference>
<reference evidence="10" key="1">
    <citation type="submission" date="2023-07" db="EMBL/GenBank/DDBJ databases">
        <title>Myceligenerans salitolerans sp. nov., a halotolerant actinomycete isolated from a salt lake in Xinjiang, China.</title>
        <authorList>
            <person name="Guan T."/>
        </authorList>
    </citation>
    <scope>NUCLEOTIDE SEQUENCE [LARGE SCALE GENOMIC DNA]</scope>
    <source>
        <strain evidence="10">XHU 5031</strain>
    </source>
</reference>
<keyword evidence="5" id="KW-0802">TPR repeat</keyword>
<evidence type="ECO:0000256" key="4">
    <source>
        <dbReference type="ARBA" id="ARBA00023163"/>
    </source>
</evidence>
<feature type="domain" description="OmpR/PhoB-type" evidence="8">
    <location>
        <begin position="1"/>
        <end position="94"/>
    </location>
</feature>
<evidence type="ECO:0000313" key="9">
    <source>
        <dbReference type="EMBL" id="MBO0610218.1"/>
    </source>
</evidence>
<dbReference type="InterPro" id="IPR001867">
    <property type="entry name" value="OmpR/PhoB-type_DNA-bd"/>
</dbReference>
<dbReference type="Pfam" id="PF03704">
    <property type="entry name" value="BTAD"/>
    <property type="match status" value="1"/>
</dbReference>
<dbReference type="Gene3D" id="3.40.50.300">
    <property type="entry name" value="P-loop containing nucleotide triphosphate hydrolases"/>
    <property type="match status" value="1"/>
</dbReference>
<dbReference type="PANTHER" id="PTHR35807">
    <property type="entry name" value="TRANSCRIPTIONAL REGULATOR REDD-RELATED"/>
    <property type="match status" value="1"/>
</dbReference>
<dbReference type="Pfam" id="PF00931">
    <property type="entry name" value="NB-ARC"/>
    <property type="match status" value="1"/>
</dbReference>
<dbReference type="InterPro" id="IPR051677">
    <property type="entry name" value="AfsR-DnrI-RedD_regulator"/>
</dbReference>
<dbReference type="RefSeq" id="WP_207276141.1">
    <property type="nucleotide sequence ID" value="NZ_JAFMPK010000047.1"/>
</dbReference>
<organism evidence="9 10">
    <name type="scientific">Myceligenerans salitolerans</name>
    <dbReference type="NCBI Taxonomy" id="1230528"/>
    <lineage>
        <taxon>Bacteria</taxon>
        <taxon>Bacillati</taxon>
        <taxon>Actinomycetota</taxon>
        <taxon>Actinomycetes</taxon>
        <taxon>Micrococcales</taxon>
        <taxon>Promicromonosporaceae</taxon>
        <taxon>Myceligenerans</taxon>
    </lineage>
</organism>
<dbReference type="Proteomes" id="UP000664617">
    <property type="component" value="Unassembled WGS sequence"/>
</dbReference>
<comment type="similarity">
    <text evidence="1">Belongs to the AfsR/DnrI/RedD regulatory family.</text>
</comment>
<evidence type="ECO:0000256" key="3">
    <source>
        <dbReference type="ARBA" id="ARBA00023125"/>
    </source>
</evidence>
<dbReference type="EMBL" id="JAFMPK010000047">
    <property type="protein sequence ID" value="MBO0610218.1"/>
    <property type="molecule type" value="Genomic_DNA"/>
</dbReference>
<feature type="repeat" description="TPR" evidence="5">
    <location>
        <begin position="853"/>
        <end position="886"/>
    </location>
</feature>
<dbReference type="InterPro" id="IPR027417">
    <property type="entry name" value="P-loop_NTPase"/>
</dbReference>
<dbReference type="SMART" id="SM01043">
    <property type="entry name" value="BTAD"/>
    <property type="match status" value="1"/>
</dbReference>
<feature type="region of interest" description="Disordered" evidence="7">
    <location>
        <begin position="245"/>
        <end position="280"/>
    </location>
</feature>
<keyword evidence="3 6" id="KW-0238">DNA-binding</keyword>
<keyword evidence="4" id="KW-0804">Transcription</keyword>
<dbReference type="InterPro" id="IPR011990">
    <property type="entry name" value="TPR-like_helical_dom_sf"/>
</dbReference>
<keyword evidence="10" id="KW-1185">Reference proteome</keyword>
<dbReference type="PROSITE" id="PS51755">
    <property type="entry name" value="OMPR_PHOB"/>
    <property type="match status" value="1"/>
</dbReference>
<evidence type="ECO:0000256" key="1">
    <source>
        <dbReference type="ARBA" id="ARBA00005820"/>
    </source>
</evidence>
<dbReference type="CDD" id="cd15831">
    <property type="entry name" value="BTAD"/>
    <property type="match status" value="1"/>
</dbReference>
<dbReference type="SMART" id="SM00862">
    <property type="entry name" value="Trans_reg_C"/>
    <property type="match status" value="1"/>
</dbReference>
<dbReference type="SMART" id="SM00028">
    <property type="entry name" value="TPR"/>
    <property type="match status" value="3"/>
</dbReference>
<dbReference type="SUPFAM" id="SSF48452">
    <property type="entry name" value="TPR-like"/>
    <property type="match status" value="2"/>
</dbReference>
<dbReference type="SUPFAM" id="SSF52540">
    <property type="entry name" value="P-loop containing nucleoside triphosphate hydrolases"/>
    <property type="match status" value="1"/>
</dbReference>
<gene>
    <name evidence="9" type="ORF">J0911_14380</name>
</gene>
<dbReference type="PROSITE" id="PS50005">
    <property type="entry name" value="TPR"/>
    <property type="match status" value="1"/>
</dbReference>
<name>A0ABS3IB43_9MICO</name>
<dbReference type="InterPro" id="IPR019734">
    <property type="entry name" value="TPR_rpt"/>
</dbReference>
<evidence type="ECO:0000259" key="8">
    <source>
        <dbReference type="PROSITE" id="PS51755"/>
    </source>
</evidence>
<dbReference type="PRINTS" id="PR00364">
    <property type="entry name" value="DISEASERSIST"/>
</dbReference>
<evidence type="ECO:0000256" key="2">
    <source>
        <dbReference type="ARBA" id="ARBA00023015"/>
    </source>
</evidence>
<dbReference type="Gene3D" id="1.10.10.10">
    <property type="entry name" value="Winged helix-like DNA-binding domain superfamily/Winged helix DNA-binding domain"/>
    <property type="match status" value="1"/>
</dbReference>
<dbReference type="Gene3D" id="1.25.40.10">
    <property type="entry name" value="Tetratricopeptide repeat domain"/>
    <property type="match status" value="2"/>
</dbReference>
<evidence type="ECO:0000313" key="10">
    <source>
        <dbReference type="Proteomes" id="UP000664617"/>
    </source>
</evidence>
<accession>A0ABS3IB43</accession>
<evidence type="ECO:0000256" key="6">
    <source>
        <dbReference type="PROSITE-ProRule" id="PRU01091"/>
    </source>
</evidence>
<feature type="DNA-binding region" description="OmpR/PhoB-type" evidence="6">
    <location>
        <begin position="1"/>
        <end position="94"/>
    </location>
</feature>
<dbReference type="InterPro" id="IPR002182">
    <property type="entry name" value="NB-ARC"/>
</dbReference>